<sequence>MSVNIMANCIVSCDASTSASEGSDESFKSITNIIEEINLEGEMVAMLIKHFSHPHKLTLNHEEQVKADDKLCDCCMTPMFEPFYTCLKCDLFFHKCLELPRKKQHPLHHPHPLTLVPKHPNFQGLFFCDVCHQNCHGFCYNCEQCDFNLDVRCASLSYILKHEAHEHPLVFGKGSKPIDCNGCGFGNDILYSCSDCNFSLDFNCASLLNSATHKRHEHPLDLTYQDNADHNYCDVCEEERNPKHWFYCCRRCNFCAHPKCAIGKDPYIKLGKTYPYEGHPHPVAFVHKTRGHPPCSKSGNPCKGLALECTNPHCNFIIEWCHVSEEHAQQLIMKQKKAAYEEED</sequence>
<accession>A0A1R3J3B2</accession>
<dbReference type="InterPro" id="IPR046349">
    <property type="entry name" value="C1-like_sf"/>
</dbReference>
<protein>
    <submittedName>
        <fullName evidence="3">C1-like protein</fullName>
    </submittedName>
</protein>
<feature type="domain" description="DC1" evidence="2">
    <location>
        <begin position="51"/>
        <end position="95"/>
    </location>
</feature>
<evidence type="ECO:0000313" key="3">
    <source>
        <dbReference type="EMBL" id="OMO89290.1"/>
    </source>
</evidence>
<gene>
    <name evidence="3" type="ORF">COLO4_19825</name>
</gene>
<organism evidence="3 4">
    <name type="scientific">Corchorus olitorius</name>
    <dbReference type="NCBI Taxonomy" id="93759"/>
    <lineage>
        <taxon>Eukaryota</taxon>
        <taxon>Viridiplantae</taxon>
        <taxon>Streptophyta</taxon>
        <taxon>Embryophyta</taxon>
        <taxon>Tracheophyta</taxon>
        <taxon>Spermatophyta</taxon>
        <taxon>Magnoliopsida</taxon>
        <taxon>eudicotyledons</taxon>
        <taxon>Gunneridae</taxon>
        <taxon>Pentapetalae</taxon>
        <taxon>rosids</taxon>
        <taxon>malvids</taxon>
        <taxon>Malvales</taxon>
        <taxon>Malvaceae</taxon>
        <taxon>Grewioideae</taxon>
        <taxon>Apeibeae</taxon>
        <taxon>Corchorus</taxon>
    </lineage>
</organism>
<evidence type="ECO:0000259" key="2">
    <source>
        <dbReference type="Pfam" id="PF03107"/>
    </source>
</evidence>
<dbReference type="PANTHER" id="PTHR32410">
    <property type="entry name" value="CYSTEINE/HISTIDINE-RICH C1 DOMAIN FAMILY PROTEIN"/>
    <property type="match status" value="1"/>
</dbReference>
<dbReference type="PANTHER" id="PTHR32410:SF211">
    <property type="entry name" value="CYSTEINE_HISTIDINE-RICH C1 DOMAIN FAMILY PROTEIN"/>
    <property type="match status" value="1"/>
</dbReference>
<dbReference type="InterPro" id="IPR004146">
    <property type="entry name" value="DC1"/>
</dbReference>
<feature type="domain" description="DC1" evidence="2">
    <location>
        <begin position="164"/>
        <end position="205"/>
    </location>
</feature>
<reference evidence="4" key="1">
    <citation type="submission" date="2013-09" db="EMBL/GenBank/DDBJ databases">
        <title>Corchorus olitorius genome sequencing.</title>
        <authorList>
            <person name="Alam M."/>
            <person name="Haque M.S."/>
            <person name="Islam M.S."/>
            <person name="Emdad E.M."/>
            <person name="Islam M.M."/>
            <person name="Ahmed B."/>
            <person name="Halim A."/>
            <person name="Hossen Q.M.M."/>
            <person name="Hossain M.Z."/>
            <person name="Ahmed R."/>
            <person name="Khan M.M."/>
            <person name="Islam R."/>
            <person name="Rashid M.M."/>
            <person name="Khan S.A."/>
            <person name="Rahman M.S."/>
            <person name="Alam M."/>
            <person name="Yahiya A.S."/>
            <person name="Khan M.S."/>
            <person name="Azam M.S."/>
            <person name="Haque T."/>
            <person name="Lashkar M.Z.H."/>
            <person name="Akhand A.I."/>
            <person name="Morshed G."/>
            <person name="Roy S."/>
            <person name="Uddin K.S."/>
            <person name="Rabeya T."/>
            <person name="Hossain A.S."/>
            <person name="Chowdhury A."/>
            <person name="Snigdha A.R."/>
            <person name="Mortoza M.S."/>
            <person name="Matin S.A."/>
            <person name="Hoque S.M.E."/>
            <person name="Islam M.K."/>
            <person name="Roy D.K."/>
            <person name="Haider R."/>
            <person name="Moosa M.M."/>
            <person name="Elias S.M."/>
            <person name="Hasan A.M."/>
            <person name="Jahan S."/>
            <person name="Shafiuddin M."/>
            <person name="Mahmood N."/>
            <person name="Shommy N.S."/>
        </authorList>
    </citation>
    <scope>NUCLEOTIDE SEQUENCE [LARGE SCALE GENOMIC DNA]</scope>
    <source>
        <strain evidence="4">cv. O-4</strain>
    </source>
</reference>
<dbReference type="EMBL" id="AWUE01016842">
    <property type="protein sequence ID" value="OMO89290.1"/>
    <property type="molecule type" value="Genomic_DNA"/>
</dbReference>
<proteinExistence type="predicted"/>
<dbReference type="Proteomes" id="UP000187203">
    <property type="component" value="Unassembled WGS sequence"/>
</dbReference>
<feature type="domain" description="DC1" evidence="2">
    <location>
        <begin position="214"/>
        <end position="261"/>
    </location>
</feature>
<feature type="domain" description="DC1" evidence="2">
    <location>
        <begin position="109"/>
        <end position="154"/>
    </location>
</feature>
<dbReference type="SUPFAM" id="SSF57889">
    <property type="entry name" value="Cysteine-rich domain"/>
    <property type="match status" value="3"/>
</dbReference>
<dbReference type="STRING" id="93759.A0A1R3J3B2"/>
<name>A0A1R3J3B2_9ROSI</name>
<evidence type="ECO:0000313" key="4">
    <source>
        <dbReference type="Proteomes" id="UP000187203"/>
    </source>
</evidence>
<dbReference type="InterPro" id="IPR053192">
    <property type="entry name" value="Vacuole_Formation_Reg"/>
</dbReference>
<keyword evidence="4" id="KW-1185">Reference proteome</keyword>
<dbReference type="AlphaFoldDB" id="A0A1R3J3B2"/>
<dbReference type="OrthoDB" id="938199at2759"/>
<keyword evidence="1" id="KW-0677">Repeat</keyword>
<comment type="caution">
    <text evidence="3">The sequence shown here is derived from an EMBL/GenBank/DDBJ whole genome shotgun (WGS) entry which is preliminary data.</text>
</comment>
<evidence type="ECO:0000256" key="1">
    <source>
        <dbReference type="ARBA" id="ARBA00022737"/>
    </source>
</evidence>
<dbReference type="Pfam" id="PF03107">
    <property type="entry name" value="C1_2"/>
    <property type="match status" value="4"/>
</dbReference>